<protein>
    <recommendedName>
        <fullName evidence="4">Caspase domain-containing protein</fullName>
    </recommendedName>
</protein>
<dbReference type="GeneID" id="36556785"/>
<keyword evidence="1" id="KW-1133">Transmembrane helix</keyword>
<evidence type="ECO:0000313" key="3">
    <source>
        <dbReference type="Proteomes" id="UP000234275"/>
    </source>
</evidence>
<gene>
    <name evidence="2" type="ORF">P170DRAFT_436103</name>
</gene>
<sequence>MAPITFGQFRNTLTAAATQRRRDYTNIFSVTMRWENDDTQAAQDSEHFQEMLKNLDAAPAVELIIRHSDSSPALTFQQAILGFIGKSKAKAESDHNLMIFHYAGHGVVKDGSFTFAETRAAEKTINADNYLLNKVKDAQVISIVDHLDVLLILDCYAHVSTRAPAIRHRVVEVIAATSRQTPTARSAPHNTLTTKLAEEIARSKRSGHKNVEFSDIFQSLRSRGDKIISSRISTSFYCAVSLSFCLFYLLFSYFFLFV</sequence>
<dbReference type="STRING" id="1392250.A0A2I2GDV9"/>
<feature type="transmembrane region" description="Helical" evidence="1">
    <location>
        <begin position="236"/>
        <end position="256"/>
    </location>
</feature>
<reference evidence="2 3" key="1">
    <citation type="submission" date="2016-12" db="EMBL/GenBank/DDBJ databases">
        <title>The genomes of Aspergillus section Nigri reveals drivers in fungal speciation.</title>
        <authorList>
            <consortium name="DOE Joint Genome Institute"/>
            <person name="Vesth T.C."/>
            <person name="Nybo J."/>
            <person name="Theobald S."/>
            <person name="Brandl J."/>
            <person name="Frisvad J.C."/>
            <person name="Nielsen K.F."/>
            <person name="Lyhne E.K."/>
            <person name="Kogle M.E."/>
            <person name="Kuo A."/>
            <person name="Riley R."/>
            <person name="Clum A."/>
            <person name="Nolan M."/>
            <person name="Lipzen A."/>
            <person name="Salamov A."/>
            <person name="Henrissat B."/>
            <person name="Wiebenga A."/>
            <person name="De Vries R.P."/>
            <person name="Grigoriev I.V."/>
            <person name="Mortensen U.H."/>
            <person name="Andersen M.R."/>
            <person name="Baker S.E."/>
        </authorList>
    </citation>
    <scope>NUCLEOTIDE SEQUENCE [LARGE SCALE GENOMIC DNA]</scope>
    <source>
        <strain evidence="2 3">IBT 23096</strain>
    </source>
</reference>
<dbReference type="OrthoDB" id="4760831at2759"/>
<accession>A0A2I2GDV9</accession>
<proteinExistence type="predicted"/>
<keyword evidence="1" id="KW-0472">Membrane</keyword>
<evidence type="ECO:0008006" key="4">
    <source>
        <dbReference type="Google" id="ProtNLM"/>
    </source>
</evidence>
<comment type="caution">
    <text evidence="2">The sequence shown here is derived from an EMBL/GenBank/DDBJ whole genome shotgun (WGS) entry which is preliminary data.</text>
</comment>
<dbReference type="Proteomes" id="UP000234275">
    <property type="component" value="Unassembled WGS sequence"/>
</dbReference>
<evidence type="ECO:0000256" key="1">
    <source>
        <dbReference type="SAM" id="Phobius"/>
    </source>
</evidence>
<dbReference type="VEuPathDB" id="FungiDB:P170DRAFT_436103"/>
<name>A0A2I2GDV9_9EURO</name>
<evidence type="ECO:0000313" key="2">
    <source>
        <dbReference type="EMBL" id="PLB51021.1"/>
    </source>
</evidence>
<dbReference type="EMBL" id="MSFO01000003">
    <property type="protein sequence ID" value="PLB51021.1"/>
    <property type="molecule type" value="Genomic_DNA"/>
</dbReference>
<keyword evidence="3" id="KW-1185">Reference proteome</keyword>
<dbReference type="RefSeq" id="XP_024706323.1">
    <property type="nucleotide sequence ID" value="XM_024849086.1"/>
</dbReference>
<dbReference type="AlphaFoldDB" id="A0A2I2GDV9"/>
<keyword evidence="1" id="KW-0812">Transmembrane</keyword>
<organism evidence="2 3">
    <name type="scientific">Aspergillus steynii IBT 23096</name>
    <dbReference type="NCBI Taxonomy" id="1392250"/>
    <lineage>
        <taxon>Eukaryota</taxon>
        <taxon>Fungi</taxon>
        <taxon>Dikarya</taxon>
        <taxon>Ascomycota</taxon>
        <taxon>Pezizomycotina</taxon>
        <taxon>Eurotiomycetes</taxon>
        <taxon>Eurotiomycetidae</taxon>
        <taxon>Eurotiales</taxon>
        <taxon>Aspergillaceae</taxon>
        <taxon>Aspergillus</taxon>
        <taxon>Aspergillus subgen. Circumdati</taxon>
    </lineage>
</organism>